<evidence type="ECO:0000256" key="1">
    <source>
        <dbReference type="ARBA" id="ARBA00009356"/>
    </source>
</evidence>
<dbReference type="InterPro" id="IPR020040">
    <property type="entry name" value="Ribosomal_uL6_a/b-dom"/>
</dbReference>
<accession>A0A0H4TAU3</accession>
<dbReference type="FunFam" id="3.90.930.12:FF:000002">
    <property type="entry name" value="50S ribosomal protein L6"/>
    <property type="match status" value="1"/>
</dbReference>
<dbReference type="Gene3D" id="3.90.930.12">
    <property type="entry name" value="Ribosomal protein L6, alpha-beta domain"/>
    <property type="match status" value="2"/>
</dbReference>
<dbReference type="Pfam" id="PF00347">
    <property type="entry name" value="Ribosomal_L6"/>
    <property type="match status" value="2"/>
</dbReference>
<keyword evidence="4 6" id="KW-0689">Ribosomal protein</keyword>
<organism evidence="10">
    <name type="scientific">uncultured Chloroflexi bacterium Rifle_16ft_4_minimus_33257</name>
    <dbReference type="NCBI Taxonomy" id="1665069"/>
    <lineage>
        <taxon>Bacteria</taxon>
        <taxon>Bacillati</taxon>
        <taxon>Chloroflexota</taxon>
        <taxon>environmental samples</taxon>
    </lineage>
</organism>
<dbReference type="AlphaFoldDB" id="A0A0H4TAU3"/>
<evidence type="ECO:0000256" key="7">
    <source>
        <dbReference type="RuleBase" id="RU003869"/>
    </source>
</evidence>
<keyword evidence="3 6" id="KW-0694">RNA-binding</keyword>
<dbReference type="GO" id="GO:0022625">
    <property type="term" value="C:cytosolic large ribosomal subunit"/>
    <property type="evidence" value="ECO:0007669"/>
    <property type="project" value="UniProtKB-UniRule"/>
</dbReference>
<dbReference type="SUPFAM" id="SSF56053">
    <property type="entry name" value="Ribosomal protein L6"/>
    <property type="match status" value="2"/>
</dbReference>
<proteinExistence type="inferred from homology"/>
<comment type="subunit">
    <text evidence="6">Part of the 50S ribosomal subunit.</text>
</comment>
<dbReference type="InterPro" id="IPR036789">
    <property type="entry name" value="Ribosomal_uL6-like_a/b-dom_sf"/>
</dbReference>
<reference evidence="10" key="1">
    <citation type="journal article" date="2015" name="ISME J.">
        <title>Aquifer environment selects for microbial species cohorts in sediment and groundwater.</title>
        <authorList>
            <person name="Hug L.A."/>
            <person name="Thomas B.C."/>
            <person name="Brown C.T."/>
            <person name="Frischkorn K.R."/>
            <person name="Williams K.H."/>
            <person name="Tringe S.G."/>
            <person name="Banfield J.F."/>
        </authorList>
    </citation>
    <scope>NUCLEOTIDE SEQUENCE</scope>
</reference>
<evidence type="ECO:0000256" key="2">
    <source>
        <dbReference type="ARBA" id="ARBA00022730"/>
    </source>
</evidence>
<evidence type="ECO:0000259" key="9">
    <source>
        <dbReference type="Pfam" id="PF00347"/>
    </source>
</evidence>
<evidence type="ECO:0000256" key="6">
    <source>
        <dbReference type="HAMAP-Rule" id="MF_01365"/>
    </source>
</evidence>
<feature type="domain" description="Large ribosomal subunit protein uL6 alpha-beta" evidence="9">
    <location>
        <begin position="12"/>
        <end position="82"/>
    </location>
</feature>
<dbReference type="PRINTS" id="PR00059">
    <property type="entry name" value="RIBOSOMALL6"/>
</dbReference>
<gene>
    <name evidence="6" type="primary">rplF</name>
</gene>
<dbReference type="FunFam" id="3.90.930.12:FF:000001">
    <property type="entry name" value="50S ribosomal protein L6"/>
    <property type="match status" value="1"/>
</dbReference>
<dbReference type="GO" id="GO:0002181">
    <property type="term" value="P:cytoplasmic translation"/>
    <property type="evidence" value="ECO:0007669"/>
    <property type="project" value="TreeGrafter"/>
</dbReference>
<dbReference type="InterPro" id="IPR000702">
    <property type="entry name" value="Ribosomal_uL6-like"/>
</dbReference>
<dbReference type="InterPro" id="IPR019906">
    <property type="entry name" value="Ribosomal_uL6_bac-type"/>
</dbReference>
<evidence type="ECO:0000256" key="8">
    <source>
        <dbReference type="RuleBase" id="RU003870"/>
    </source>
</evidence>
<protein>
    <recommendedName>
        <fullName evidence="6">Large ribosomal subunit protein uL6</fullName>
    </recommendedName>
</protein>
<comment type="function">
    <text evidence="6 8">This protein binds to the 23S rRNA, and is important in its secondary structure. It is located near the subunit interface in the base of the L7/L12 stalk, and near the tRNA binding site of the peptidyltransferase center.</text>
</comment>
<dbReference type="PANTHER" id="PTHR11655">
    <property type="entry name" value="60S/50S RIBOSOMAL PROTEIN L6/L9"/>
    <property type="match status" value="1"/>
</dbReference>
<sequence>MSRIGRLPIPLPAGVEVSLEGRALSVRGPLGTLEREIHPEMQLEQASGELRVIRPTDEPRHRALHGLTRSLVANMVAGVTTGFTKGLEISGVGYRAQLQGTKLVLALGYSHPVEVDAPEGITFQVETPTRLAVFGADKELVGQTAAYIRSRRKPEPYKGKGIRYAGEVVLRKAGKAGKVGGAK</sequence>
<dbReference type="InterPro" id="IPR002358">
    <property type="entry name" value="Ribosomal_uL6_CS"/>
</dbReference>
<feature type="domain" description="Large ribosomal subunit protein uL6 alpha-beta" evidence="9">
    <location>
        <begin position="91"/>
        <end position="164"/>
    </location>
</feature>
<dbReference type="PANTHER" id="PTHR11655:SF14">
    <property type="entry name" value="LARGE RIBOSOMAL SUBUNIT PROTEIN UL6M"/>
    <property type="match status" value="1"/>
</dbReference>
<keyword evidence="5 6" id="KW-0687">Ribonucleoprotein</keyword>
<keyword evidence="2 6" id="KW-0699">rRNA-binding</keyword>
<evidence type="ECO:0000256" key="5">
    <source>
        <dbReference type="ARBA" id="ARBA00023274"/>
    </source>
</evidence>
<comment type="similarity">
    <text evidence="1 6 7">Belongs to the universal ribosomal protein uL6 family.</text>
</comment>
<evidence type="ECO:0000256" key="4">
    <source>
        <dbReference type="ARBA" id="ARBA00022980"/>
    </source>
</evidence>
<dbReference type="PIRSF" id="PIRSF002162">
    <property type="entry name" value="Ribosomal_L6"/>
    <property type="match status" value="1"/>
</dbReference>
<evidence type="ECO:0000256" key="3">
    <source>
        <dbReference type="ARBA" id="ARBA00022884"/>
    </source>
</evidence>
<dbReference type="NCBIfam" id="TIGR03654">
    <property type="entry name" value="L6_bact"/>
    <property type="match status" value="1"/>
</dbReference>
<evidence type="ECO:0000313" key="10">
    <source>
        <dbReference type="EMBL" id="AKQ05101.1"/>
    </source>
</evidence>
<dbReference type="PROSITE" id="PS00525">
    <property type="entry name" value="RIBOSOMAL_L6_1"/>
    <property type="match status" value="1"/>
</dbReference>
<dbReference type="GO" id="GO:0019843">
    <property type="term" value="F:rRNA binding"/>
    <property type="evidence" value="ECO:0007669"/>
    <property type="project" value="UniProtKB-UniRule"/>
</dbReference>
<dbReference type="EMBL" id="KT007059">
    <property type="protein sequence ID" value="AKQ05101.1"/>
    <property type="molecule type" value="Genomic_DNA"/>
</dbReference>
<name>A0A0H4TAU3_9CHLR</name>
<dbReference type="HAMAP" id="MF_01365_B">
    <property type="entry name" value="Ribosomal_uL6_B"/>
    <property type="match status" value="1"/>
</dbReference>
<dbReference type="GO" id="GO:0003735">
    <property type="term" value="F:structural constituent of ribosome"/>
    <property type="evidence" value="ECO:0007669"/>
    <property type="project" value="UniProtKB-UniRule"/>
</dbReference>